<reference evidence="2 3" key="1">
    <citation type="journal article" date="2017" name="Arch. Microbiol.">
        <title>Mariprofundus micogutta sp. nov., a novel iron-oxidizing zetaproteobacterium isolated from a deep-sea hydrothermal field at the Bayonnaise knoll of the Izu-Ogasawara arc, and a description of Mariprofundales ord. nov. and Zetaproteobacteria classis nov.</title>
        <authorList>
            <person name="Makita H."/>
            <person name="Tanaka E."/>
            <person name="Mitsunobu S."/>
            <person name="Miyazaki M."/>
            <person name="Nunoura T."/>
            <person name="Uematsu K."/>
            <person name="Takaki Y."/>
            <person name="Nishi S."/>
            <person name="Shimamura S."/>
            <person name="Takai K."/>
        </authorList>
    </citation>
    <scope>NUCLEOTIDE SEQUENCE [LARGE SCALE GENOMIC DNA]</scope>
    <source>
        <strain evidence="2 3">ET2</strain>
    </source>
</reference>
<protein>
    <submittedName>
        <fullName evidence="2">Uncharacterized protein</fullName>
    </submittedName>
</protein>
<feature type="region of interest" description="Disordered" evidence="1">
    <location>
        <begin position="1"/>
        <end position="30"/>
    </location>
</feature>
<comment type="caution">
    <text evidence="2">The sequence shown here is derived from an EMBL/GenBank/DDBJ whole genome shotgun (WGS) entry which is preliminary data.</text>
</comment>
<gene>
    <name evidence="2" type="ORF">MMIC_P2471</name>
</gene>
<evidence type="ECO:0000256" key="1">
    <source>
        <dbReference type="SAM" id="MobiDB-lite"/>
    </source>
</evidence>
<sequence>MVAGFDTSIDNPEEIEPEDELNRMNGSGSLPVTLKFPGGKLKKEPDKWDAMTNAVIGNLSHIRSVCSHCDKFLISIESRALNSDAGV</sequence>
<dbReference type="Proteomes" id="UP000231632">
    <property type="component" value="Unassembled WGS sequence"/>
</dbReference>
<proteinExistence type="predicted"/>
<accession>A0A1L8CRC4</accession>
<keyword evidence="3" id="KW-1185">Reference proteome</keyword>
<dbReference type="EMBL" id="BDFD01000044">
    <property type="protein sequence ID" value="GAV21476.1"/>
    <property type="molecule type" value="Genomic_DNA"/>
</dbReference>
<name>A0A1L8CRC4_9PROT</name>
<evidence type="ECO:0000313" key="2">
    <source>
        <dbReference type="EMBL" id="GAV21476.1"/>
    </source>
</evidence>
<organism evidence="2 3">
    <name type="scientific">Mariprofundus micogutta</name>
    <dbReference type="NCBI Taxonomy" id="1921010"/>
    <lineage>
        <taxon>Bacteria</taxon>
        <taxon>Pseudomonadati</taxon>
        <taxon>Pseudomonadota</taxon>
        <taxon>Candidatius Mariprofundia</taxon>
        <taxon>Mariprofundales</taxon>
        <taxon>Mariprofundaceae</taxon>
        <taxon>Mariprofundus</taxon>
    </lineage>
</organism>
<dbReference type="AlphaFoldDB" id="A0A1L8CRC4"/>
<evidence type="ECO:0000313" key="3">
    <source>
        <dbReference type="Proteomes" id="UP000231632"/>
    </source>
</evidence>